<dbReference type="Proteomes" id="UP000777438">
    <property type="component" value="Unassembled WGS sequence"/>
</dbReference>
<evidence type="ECO:0000256" key="1">
    <source>
        <dbReference type="SAM" id="Phobius"/>
    </source>
</evidence>
<keyword evidence="1" id="KW-1133">Transmembrane helix</keyword>
<accession>A0A9P8W5G4</accession>
<gene>
    <name evidence="2" type="ORF">B0T10DRAFT_487201</name>
</gene>
<keyword evidence="1" id="KW-0812">Transmembrane</keyword>
<evidence type="ECO:0000313" key="3">
    <source>
        <dbReference type="Proteomes" id="UP000777438"/>
    </source>
</evidence>
<dbReference type="EMBL" id="JAGPYM010000010">
    <property type="protein sequence ID" value="KAH6889975.1"/>
    <property type="molecule type" value="Genomic_DNA"/>
</dbReference>
<dbReference type="AlphaFoldDB" id="A0A9P8W5G4"/>
<evidence type="ECO:0000313" key="2">
    <source>
        <dbReference type="EMBL" id="KAH6889975.1"/>
    </source>
</evidence>
<feature type="transmembrane region" description="Helical" evidence="1">
    <location>
        <begin position="20"/>
        <end position="43"/>
    </location>
</feature>
<comment type="caution">
    <text evidence="2">The sequence shown here is derived from an EMBL/GenBank/DDBJ whole genome shotgun (WGS) entry which is preliminary data.</text>
</comment>
<protein>
    <submittedName>
        <fullName evidence="2">Uncharacterized protein</fullName>
    </submittedName>
</protein>
<proteinExistence type="predicted"/>
<keyword evidence="1" id="KW-0472">Membrane</keyword>
<reference evidence="2 3" key="1">
    <citation type="journal article" date="2021" name="Nat. Commun.">
        <title>Genetic determinants of endophytism in the Arabidopsis root mycobiome.</title>
        <authorList>
            <person name="Mesny F."/>
            <person name="Miyauchi S."/>
            <person name="Thiergart T."/>
            <person name="Pickel B."/>
            <person name="Atanasova L."/>
            <person name="Karlsson M."/>
            <person name="Huettel B."/>
            <person name="Barry K.W."/>
            <person name="Haridas S."/>
            <person name="Chen C."/>
            <person name="Bauer D."/>
            <person name="Andreopoulos W."/>
            <person name="Pangilinan J."/>
            <person name="LaButti K."/>
            <person name="Riley R."/>
            <person name="Lipzen A."/>
            <person name="Clum A."/>
            <person name="Drula E."/>
            <person name="Henrissat B."/>
            <person name="Kohler A."/>
            <person name="Grigoriev I.V."/>
            <person name="Martin F.M."/>
            <person name="Hacquard S."/>
        </authorList>
    </citation>
    <scope>NUCLEOTIDE SEQUENCE [LARGE SCALE GENOMIC DNA]</scope>
    <source>
        <strain evidence="2 3">MPI-CAGE-CH-0241</strain>
    </source>
</reference>
<sequence length="92" mass="10158">MLTLPRTRPLPPVILSPPKSWLFSLIATLLFSLLPFMCVCLHFGSSEPHPMPIPSHLRPAPPSISEIPPHSQLTTSLVFPDSLLFAFFSLLA</sequence>
<organism evidence="2 3">
    <name type="scientific">Thelonectria olida</name>
    <dbReference type="NCBI Taxonomy" id="1576542"/>
    <lineage>
        <taxon>Eukaryota</taxon>
        <taxon>Fungi</taxon>
        <taxon>Dikarya</taxon>
        <taxon>Ascomycota</taxon>
        <taxon>Pezizomycotina</taxon>
        <taxon>Sordariomycetes</taxon>
        <taxon>Hypocreomycetidae</taxon>
        <taxon>Hypocreales</taxon>
        <taxon>Nectriaceae</taxon>
        <taxon>Thelonectria</taxon>
    </lineage>
</organism>
<name>A0A9P8W5G4_9HYPO</name>
<keyword evidence="3" id="KW-1185">Reference proteome</keyword>